<evidence type="ECO:0000313" key="4">
    <source>
        <dbReference type="EMBL" id="MFC3764710.1"/>
    </source>
</evidence>
<protein>
    <submittedName>
        <fullName evidence="4">Dihydrodipicolinate synthase family protein</fullName>
    </submittedName>
</protein>
<dbReference type="EMBL" id="JBHRZH010000031">
    <property type="protein sequence ID" value="MFC3764710.1"/>
    <property type="molecule type" value="Genomic_DNA"/>
</dbReference>
<evidence type="ECO:0000256" key="3">
    <source>
        <dbReference type="PIRNR" id="PIRNR001365"/>
    </source>
</evidence>
<keyword evidence="2 3" id="KW-0456">Lyase</keyword>
<proteinExistence type="inferred from homology"/>
<dbReference type="SMART" id="SM01130">
    <property type="entry name" value="DHDPS"/>
    <property type="match status" value="1"/>
</dbReference>
<comment type="caution">
    <text evidence="4">The sequence shown here is derived from an EMBL/GenBank/DDBJ whole genome shotgun (WGS) entry which is preliminary data.</text>
</comment>
<accession>A0ABV7YKW2</accession>
<dbReference type="PRINTS" id="PR00146">
    <property type="entry name" value="DHPICSNTHASE"/>
</dbReference>
<keyword evidence="5" id="KW-1185">Reference proteome</keyword>
<dbReference type="PANTHER" id="PTHR12128">
    <property type="entry name" value="DIHYDRODIPICOLINATE SYNTHASE"/>
    <property type="match status" value="1"/>
</dbReference>
<sequence>MGATAVQPGVWGVLATPFSRDGSALDEESLDREVRWYVERGVTGLTALGVFGEAASLTAAERRRVVEIVAAARGSLPVVIGVTSLDTAGAIAEIRNFADVAGDGLAAAMVQINSSNPGELVPHLEGINRSTGVSIVLQDYPAISGVRITPADLVMAVEWLSSVVAVKSESSPSPAAMAVLASGLQVPVFGGLGGTCLLDELSLGAAGAMTGFSVPEGLVEVVAAFRSGGYEAARAAWLPYLPLVNFEFQQGIALAIRKESLRLRGVLAGATVRAPAKPLPDALRGLLATHLAQTPHGDEILVSA</sequence>
<dbReference type="InterPro" id="IPR013785">
    <property type="entry name" value="Aldolase_TIM"/>
</dbReference>
<dbReference type="PANTHER" id="PTHR12128:SF66">
    <property type="entry name" value="4-HYDROXY-2-OXOGLUTARATE ALDOLASE, MITOCHONDRIAL"/>
    <property type="match status" value="1"/>
</dbReference>
<reference evidence="5" key="1">
    <citation type="journal article" date="2019" name="Int. J. Syst. Evol. Microbiol.">
        <title>The Global Catalogue of Microorganisms (GCM) 10K type strain sequencing project: providing services to taxonomists for standard genome sequencing and annotation.</title>
        <authorList>
            <consortium name="The Broad Institute Genomics Platform"/>
            <consortium name="The Broad Institute Genome Sequencing Center for Infectious Disease"/>
            <person name="Wu L."/>
            <person name="Ma J."/>
        </authorList>
    </citation>
    <scope>NUCLEOTIDE SEQUENCE [LARGE SCALE GENOMIC DNA]</scope>
    <source>
        <strain evidence="5">CGMCC 4.7241</strain>
    </source>
</reference>
<dbReference type="Gene3D" id="3.20.20.70">
    <property type="entry name" value="Aldolase class I"/>
    <property type="match status" value="1"/>
</dbReference>
<name>A0ABV7YKW2_9ACTN</name>
<evidence type="ECO:0000256" key="1">
    <source>
        <dbReference type="ARBA" id="ARBA00007592"/>
    </source>
</evidence>
<dbReference type="InterPro" id="IPR002220">
    <property type="entry name" value="DapA-like"/>
</dbReference>
<evidence type="ECO:0000256" key="2">
    <source>
        <dbReference type="ARBA" id="ARBA00023239"/>
    </source>
</evidence>
<comment type="similarity">
    <text evidence="1 3">Belongs to the DapA family.</text>
</comment>
<dbReference type="RefSeq" id="WP_205118985.1">
    <property type="nucleotide sequence ID" value="NZ_JAFBCM010000001.1"/>
</dbReference>
<dbReference type="CDD" id="cd00408">
    <property type="entry name" value="DHDPS-like"/>
    <property type="match status" value="1"/>
</dbReference>
<dbReference type="PIRSF" id="PIRSF001365">
    <property type="entry name" value="DHDPS"/>
    <property type="match status" value="1"/>
</dbReference>
<dbReference type="Pfam" id="PF00701">
    <property type="entry name" value="DHDPS"/>
    <property type="match status" value="1"/>
</dbReference>
<dbReference type="SUPFAM" id="SSF51569">
    <property type="entry name" value="Aldolase"/>
    <property type="match status" value="1"/>
</dbReference>
<dbReference type="Proteomes" id="UP001595699">
    <property type="component" value="Unassembled WGS sequence"/>
</dbReference>
<organism evidence="4 5">
    <name type="scientific">Tenggerimyces flavus</name>
    <dbReference type="NCBI Taxonomy" id="1708749"/>
    <lineage>
        <taxon>Bacteria</taxon>
        <taxon>Bacillati</taxon>
        <taxon>Actinomycetota</taxon>
        <taxon>Actinomycetes</taxon>
        <taxon>Propionibacteriales</taxon>
        <taxon>Nocardioidaceae</taxon>
        <taxon>Tenggerimyces</taxon>
    </lineage>
</organism>
<evidence type="ECO:0000313" key="5">
    <source>
        <dbReference type="Proteomes" id="UP001595699"/>
    </source>
</evidence>
<gene>
    <name evidence="4" type="ORF">ACFOUW_27980</name>
</gene>